<evidence type="ECO:0000313" key="2">
    <source>
        <dbReference type="EMBL" id="PYI07526.1"/>
    </source>
</evidence>
<evidence type="ECO:0000256" key="1">
    <source>
        <dbReference type="SAM" id="Phobius"/>
    </source>
</evidence>
<keyword evidence="1" id="KW-1133">Transmembrane helix</keyword>
<keyword evidence="3" id="KW-1185">Reference proteome</keyword>
<proteinExistence type="predicted"/>
<organism evidence="2 3">
    <name type="scientific">Aspergillus sclerotiicarbonarius (strain CBS 121057 / IBT 28362)</name>
    <dbReference type="NCBI Taxonomy" id="1448318"/>
    <lineage>
        <taxon>Eukaryota</taxon>
        <taxon>Fungi</taxon>
        <taxon>Dikarya</taxon>
        <taxon>Ascomycota</taxon>
        <taxon>Pezizomycotina</taxon>
        <taxon>Eurotiomycetes</taxon>
        <taxon>Eurotiomycetidae</taxon>
        <taxon>Eurotiales</taxon>
        <taxon>Aspergillaceae</taxon>
        <taxon>Aspergillus</taxon>
        <taxon>Aspergillus subgen. Circumdati</taxon>
    </lineage>
</organism>
<evidence type="ECO:0000313" key="3">
    <source>
        <dbReference type="Proteomes" id="UP000248423"/>
    </source>
</evidence>
<dbReference type="Proteomes" id="UP000248423">
    <property type="component" value="Unassembled WGS sequence"/>
</dbReference>
<name>A0A319EBP4_ASPSB</name>
<feature type="transmembrane region" description="Helical" evidence="1">
    <location>
        <begin position="14"/>
        <end position="32"/>
    </location>
</feature>
<protein>
    <submittedName>
        <fullName evidence="2">Uncharacterized protein</fullName>
    </submittedName>
</protein>
<sequence length="84" mass="9250">MIKLPAACGRPSSIFYSFIIAQMILPNVTYFINPRSGLEIRTCMFANLLGRARTPPQDPVTLKLVCPVLGRGCAESLWEAIRGP</sequence>
<keyword evidence="1" id="KW-0472">Membrane</keyword>
<accession>A0A319EBP4</accession>
<reference evidence="2 3" key="1">
    <citation type="submission" date="2018-02" db="EMBL/GenBank/DDBJ databases">
        <title>The genomes of Aspergillus section Nigri reveals drivers in fungal speciation.</title>
        <authorList>
            <consortium name="DOE Joint Genome Institute"/>
            <person name="Vesth T.C."/>
            <person name="Nybo J."/>
            <person name="Theobald S."/>
            <person name="Brandl J."/>
            <person name="Frisvad J.C."/>
            <person name="Nielsen K.F."/>
            <person name="Lyhne E.K."/>
            <person name="Kogle M.E."/>
            <person name="Kuo A."/>
            <person name="Riley R."/>
            <person name="Clum A."/>
            <person name="Nolan M."/>
            <person name="Lipzen A."/>
            <person name="Salamov A."/>
            <person name="Henrissat B."/>
            <person name="Wiebenga A."/>
            <person name="De vries R.P."/>
            <person name="Grigoriev I.V."/>
            <person name="Mortensen U.H."/>
            <person name="Andersen M.R."/>
            <person name="Baker S.E."/>
        </authorList>
    </citation>
    <scope>NUCLEOTIDE SEQUENCE [LARGE SCALE GENOMIC DNA]</scope>
    <source>
        <strain evidence="2 3">CBS 121057</strain>
    </source>
</reference>
<dbReference type="VEuPathDB" id="FungiDB:BO78DRAFT_90603"/>
<keyword evidence="1" id="KW-0812">Transmembrane</keyword>
<dbReference type="EMBL" id="KZ826341">
    <property type="protein sequence ID" value="PYI07526.1"/>
    <property type="molecule type" value="Genomic_DNA"/>
</dbReference>
<gene>
    <name evidence="2" type="ORF">BO78DRAFT_90603</name>
</gene>
<dbReference type="AlphaFoldDB" id="A0A319EBP4"/>